<feature type="compositionally biased region" description="Low complexity" evidence="1">
    <location>
        <begin position="575"/>
        <end position="591"/>
    </location>
</feature>
<feature type="compositionally biased region" description="Low complexity" evidence="1">
    <location>
        <begin position="461"/>
        <end position="474"/>
    </location>
</feature>
<evidence type="ECO:0000313" key="2">
    <source>
        <dbReference type="EMBL" id="KAG5505748.1"/>
    </source>
</evidence>
<name>A0A836LI72_9TRYP</name>
<evidence type="ECO:0000313" key="3">
    <source>
        <dbReference type="Proteomes" id="UP000674318"/>
    </source>
</evidence>
<reference evidence="2 3" key="1">
    <citation type="submission" date="2021-02" db="EMBL/GenBank/DDBJ databases">
        <title>Porcisia hertigi Genome sequencing and assembly.</title>
        <authorList>
            <person name="Almutairi H."/>
            <person name="Gatherer D."/>
        </authorList>
    </citation>
    <scope>NUCLEOTIDE SEQUENCE [LARGE SCALE GENOMIC DNA]</scope>
    <source>
        <strain evidence="2 3">C119</strain>
    </source>
</reference>
<feature type="region of interest" description="Disordered" evidence="1">
    <location>
        <begin position="174"/>
        <end position="211"/>
    </location>
</feature>
<feature type="compositionally biased region" description="Acidic residues" evidence="1">
    <location>
        <begin position="188"/>
        <end position="197"/>
    </location>
</feature>
<dbReference type="InterPro" id="IPR046341">
    <property type="entry name" value="SET_dom_sf"/>
</dbReference>
<feature type="region of interest" description="Disordered" evidence="1">
    <location>
        <begin position="422"/>
        <end position="475"/>
    </location>
</feature>
<accession>A0A836LI72</accession>
<feature type="region of interest" description="Disordered" evidence="1">
    <location>
        <begin position="562"/>
        <end position="619"/>
    </location>
</feature>
<feature type="compositionally biased region" description="Low complexity" evidence="1">
    <location>
        <begin position="225"/>
        <end position="241"/>
    </location>
</feature>
<sequence>MQGGDVVTRLGPSERLAGLRGVFLTKSIKKYHPIEVLPDAASATAATTSAPVHDRSTGQPGTPLGLTSAGVTQAPPLVINLAFAPRHHISLRRFLALRHMYSTSSYLHVATEKGWHLVAPSTAAPLCADVVGLQAWCSRHHHRYLHSEAPVAKESMSSRAAHLGRHTDIAKMEAAQERGSVGPPPEWDRDDNTDEADGTTFSAVDESHHPANQQVVASTRNTLDGRSAGAPAPASGLVSPPQLKTSPPLIKEAHLFEINDGVAWPLPPSDDLANHEYWEGHRQRMTLYESTGDADTSEQREALLTALRADPEVARRLSSEQELHAAAERLFQALKQKANVALHIDADTDLLTLVPLRDLHAGEELFLHYGREWWTGRLLFSLLLAVPDAEMSQIRWIEQLFYHTVDTNELFPLLIAAHQQRKRPRHRSAGRKVARQSLKCSDSGGSGPTPASCRVPPHPLSDTTGASSAVTTAAEQPVSQRKVVGRLVLYNTVTRKRATDAAALAFAVRRSCTDQGFLDRLVVGDIAGGIAPIFSISEPDKEIPMRVLRRILLASLRGLTASPQEDVSHNHKRAAATAVSSAANTTTTATAQDDSPPMRTDAGADGADGDDADDAVFSV</sequence>
<dbReference type="GeneID" id="94291130"/>
<comment type="caution">
    <text evidence="2">The sequence shown here is derived from an EMBL/GenBank/DDBJ whole genome shotgun (WGS) entry which is preliminary data.</text>
</comment>
<feature type="region of interest" description="Disordered" evidence="1">
    <location>
        <begin position="223"/>
        <end position="245"/>
    </location>
</feature>
<dbReference type="RefSeq" id="XP_067757416.1">
    <property type="nucleotide sequence ID" value="XM_067901053.1"/>
</dbReference>
<gene>
    <name evidence="2" type="ORF">JKF63_05084</name>
</gene>
<dbReference type="OrthoDB" id="5560686at2759"/>
<feature type="compositionally biased region" description="Acidic residues" evidence="1">
    <location>
        <begin position="607"/>
        <end position="619"/>
    </location>
</feature>
<feature type="compositionally biased region" description="Basic residues" evidence="1">
    <location>
        <begin position="422"/>
        <end position="434"/>
    </location>
</feature>
<evidence type="ECO:0008006" key="4">
    <source>
        <dbReference type="Google" id="ProtNLM"/>
    </source>
</evidence>
<dbReference type="Proteomes" id="UP000674318">
    <property type="component" value="Chromosome 21"/>
</dbReference>
<dbReference type="KEGG" id="phet:94291130"/>
<evidence type="ECO:0000256" key="1">
    <source>
        <dbReference type="SAM" id="MobiDB-lite"/>
    </source>
</evidence>
<protein>
    <recommendedName>
        <fullName evidence="4">SET domain-containing protein</fullName>
    </recommendedName>
</protein>
<dbReference type="EMBL" id="JAFJZO010000021">
    <property type="protein sequence ID" value="KAG5505748.1"/>
    <property type="molecule type" value="Genomic_DNA"/>
</dbReference>
<dbReference type="SUPFAM" id="SSF82199">
    <property type="entry name" value="SET domain"/>
    <property type="match status" value="1"/>
</dbReference>
<keyword evidence="3" id="KW-1185">Reference proteome</keyword>
<organism evidence="2 3">
    <name type="scientific">Porcisia hertigi</name>
    <dbReference type="NCBI Taxonomy" id="2761500"/>
    <lineage>
        <taxon>Eukaryota</taxon>
        <taxon>Discoba</taxon>
        <taxon>Euglenozoa</taxon>
        <taxon>Kinetoplastea</taxon>
        <taxon>Metakinetoplastina</taxon>
        <taxon>Trypanosomatida</taxon>
        <taxon>Trypanosomatidae</taxon>
        <taxon>Leishmaniinae</taxon>
        <taxon>Porcisia</taxon>
    </lineage>
</organism>
<dbReference type="AlphaFoldDB" id="A0A836LI72"/>
<proteinExistence type="predicted"/>